<sequence>MKFLILGCQTMREGVVVTAVFLVVGIVLVLAGVNIVPDIAYMKHIVLFVGFILMLLAPLVLVSTFLISVLPGAKKKMDECEH</sequence>
<accession>A0A831RWQ3</accession>
<evidence type="ECO:0000313" key="2">
    <source>
        <dbReference type="EMBL" id="HEC05528.1"/>
    </source>
</evidence>
<feature type="transmembrane region" description="Helical" evidence="1">
    <location>
        <begin position="45"/>
        <end position="67"/>
    </location>
</feature>
<feature type="transmembrane region" description="Helical" evidence="1">
    <location>
        <begin position="12"/>
        <end position="33"/>
    </location>
</feature>
<dbReference type="Proteomes" id="UP000886339">
    <property type="component" value="Unassembled WGS sequence"/>
</dbReference>
<comment type="caution">
    <text evidence="2">The sequence shown here is derived from an EMBL/GenBank/DDBJ whole genome shotgun (WGS) entry which is preliminary data.</text>
</comment>
<keyword evidence="1" id="KW-1133">Transmembrane helix</keyword>
<protein>
    <submittedName>
        <fullName evidence="2">Uncharacterized protein</fullName>
    </submittedName>
</protein>
<name>A0A831RWQ3_9GAMM</name>
<dbReference type="EMBL" id="DRLF01000065">
    <property type="protein sequence ID" value="HEC05528.1"/>
    <property type="molecule type" value="Genomic_DNA"/>
</dbReference>
<keyword evidence="1" id="KW-0812">Transmembrane</keyword>
<dbReference type="AlphaFoldDB" id="A0A831RWQ3"/>
<gene>
    <name evidence="2" type="ORF">ENJ12_01630</name>
</gene>
<keyword evidence="1" id="KW-0472">Membrane</keyword>
<proteinExistence type="predicted"/>
<organism evidence="2">
    <name type="scientific">Thiolapillus brandeum</name>
    <dbReference type="NCBI Taxonomy" id="1076588"/>
    <lineage>
        <taxon>Bacteria</taxon>
        <taxon>Pseudomonadati</taxon>
        <taxon>Pseudomonadota</taxon>
        <taxon>Gammaproteobacteria</taxon>
        <taxon>Chromatiales</taxon>
        <taxon>Sedimenticolaceae</taxon>
        <taxon>Thiolapillus</taxon>
    </lineage>
</organism>
<reference evidence="2" key="1">
    <citation type="journal article" date="2020" name="mSystems">
        <title>Genome- and Community-Level Interaction Insights into Carbon Utilization and Element Cycling Functions of Hydrothermarchaeota in Hydrothermal Sediment.</title>
        <authorList>
            <person name="Zhou Z."/>
            <person name="Liu Y."/>
            <person name="Xu W."/>
            <person name="Pan J."/>
            <person name="Luo Z.H."/>
            <person name="Li M."/>
        </authorList>
    </citation>
    <scope>NUCLEOTIDE SEQUENCE [LARGE SCALE GENOMIC DNA]</scope>
    <source>
        <strain evidence="2">HyVt-458</strain>
    </source>
</reference>
<evidence type="ECO:0000256" key="1">
    <source>
        <dbReference type="SAM" id="Phobius"/>
    </source>
</evidence>